<keyword evidence="4 8" id="KW-0031">Aminopeptidase</keyword>
<evidence type="ECO:0000256" key="8">
    <source>
        <dbReference type="HAMAP-Rule" id="MF_00181"/>
    </source>
</evidence>
<feature type="binding site" evidence="8">
    <location>
        <position position="264"/>
    </location>
    <ligand>
        <name>Mn(2+)</name>
        <dbReference type="ChEBI" id="CHEBI:29035"/>
        <label>2</label>
    </ligand>
</feature>
<dbReference type="InterPro" id="IPR011356">
    <property type="entry name" value="Leucine_aapep/pepB"/>
</dbReference>
<dbReference type="PRINTS" id="PR00481">
    <property type="entry name" value="LAMNOPPTDASE"/>
</dbReference>
<feature type="active site" evidence="8">
    <location>
        <position position="327"/>
    </location>
</feature>
<evidence type="ECO:0000256" key="4">
    <source>
        <dbReference type="ARBA" id="ARBA00022438"/>
    </source>
</evidence>
<dbReference type="GO" id="GO:0006508">
    <property type="term" value="P:proteolysis"/>
    <property type="evidence" value="ECO:0007669"/>
    <property type="project" value="UniProtKB-KW"/>
</dbReference>
<dbReference type="SUPFAM" id="SSF53187">
    <property type="entry name" value="Zn-dependent exopeptidases"/>
    <property type="match status" value="1"/>
</dbReference>
<dbReference type="GO" id="GO:0070006">
    <property type="term" value="F:metalloaminopeptidase activity"/>
    <property type="evidence" value="ECO:0007669"/>
    <property type="project" value="InterPro"/>
</dbReference>
<comment type="catalytic activity">
    <reaction evidence="2 8">
        <text>Release of an N-terminal amino acid, preferentially leucine, but not glutamic or aspartic acids.</text>
        <dbReference type="EC" id="3.4.11.10"/>
    </reaction>
</comment>
<accession>A0A9D2U6F5</accession>
<evidence type="ECO:0000256" key="7">
    <source>
        <dbReference type="ARBA" id="ARBA00049972"/>
    </source>
</evidence>
<keyword evidence="8" id="KW-0479">Metal-binding</keyword>
<dbReference type="InterPro" id="IPR000819">
    <property type="entry name" value="Peptidase_M17_C"/>
</dbReference>
<reference evidence="10" key="1">
    <citation type="journal article" date="2021" name="PeerJ">
        <title>Extensive microbial diversity within the chicken gut microbiome revealed by metagenomics and culture.</title>
        <authorList>
            <person name="Gilroy R."/>
            <person name="Ravi A."/>
            <person name="Getino M."/>
            <person name="Pursley I."/>
            <person name="Horton D.L."/>
            <person name="Alikhan N.F."/>
            <person name="Baker D."/>
            <person name="Gharbi K."/>
            <person name="Hall N."/>
            <person name="Watson M."/>
            <person name="Adriaenssens E.M."/>
            <person name="Foster-Nyarko E."/>
            <person name="Jarju S."/>
            <person name="Secka A."/>
            <person name="Antonio M."/>
            <person name="Oren A."/>
            <person name="Chaudhuri R.R."/>
            <person name="La Ragione R."/>
            <person name="Hildebrand F."/>
            <person name="Pallen M.J."/>
        </authorList>
    </citation>
    <scope>NUCLEOTIDE SEQUENCE</scope>
    <source>
        <strain evidence="10">ChiW19-6364</strain>
    </source>
</reference>
<comment type="caution">
    <text evidence="10">The sequence shown here is derived from an EMBL/GenBank/DDBJ whole genome shotgun (WGS) entry which is preliminary data.</text>
</comment>
<feature type="binding site" evidence="8">
    <location>
        <position position="241"/>
    </location>
    <ligand>
        <name>Mn(2+)</name>
        <dbReference type="ChEBI" id="CHEBI:29035"/>
        <label>2</label>
    </ligand>
</feature>
<dbReference type="InterPro" id="IPR043472">
    <property type="entry name" value="Macro_dom-like"/>
</dbReference>
<evidence type="ECO:0000256" key="2">
    <source>
        <dbReference type="ARBA" id="ARBA00000967"/>
    </source>
</evidence>
<keyword evidence="8" id="KW-0464">Manganese</keyword>
<keyword evidence="5 8" id="KW-0645">Protease</keyword>
<feature type="binding site" evidence="8">
    <location>
        <position position="323"/>
    </location>
    <ligand>
        <name>Mn(2+)</name>
        <dbReference type="ChEBI" id="CHEBI:29035"/>
        <label>1</label>
    </ligand>
</feature>
<comment type="similarity">
    <text evidence="3 8">Belongs to the peptidase M17 family.</text>
</comment>
<sequence>MKIYRLSDLSAVASWLAVPIYKGATLPSELEFLKEYLEDLSLEKGKSFRILQTDSRYPKHILILGLGDKESMTPQKAGETIGECVRREKEDLCIFIDTLACDHISVQDAAREASYYAEYALYDFTKIRREKETVPEISFISSQDISSLCEQARLTASCVNHARDLGNMPNNFMTPEDLAEEASRLSQELNLDCEILTNKELEEIGAGALLGVNRGSSHGARLITLRYEGDPGAPWTALVGKGLTFDAGGYNLKSASGMDGMKFDMCGAANALCALELIARQKGKANVMAVLGATENKIGPDAYTCNEVLVSLSGKTIEITNTDAEGRLVLCDAITYAQQQGAKKIIDLATLTGACVAALGKNYTGAFTNAPEFLDALEKAGQKTGEKLWQLPLDEYFHEQVQKSTVADMNNCVSGIGAGSSLAAAFLEEFIEEGVQWIHLDIAGSSDFSDGKPYMAKGATGVMVRTLGEMFR</sequence>
<comment type="cofactor">
    <cofactor evidence="8">
        <name>Mn(2+)</name>
        <dbReference type="ChEBI" id="CHEBI:29035"/>
    </cofactor>
    <text evidence="8">Binds 2 manganese ions per subunit.</text>
</comment>
<dbReference type="CDD" id="cd00433">
    <property type="entry name" value="Peptidase_M17"/>
    <property type="match status" value="1"/>
</dbReference>
<evidence type="ECO:0000256" key="5">
    <source>
        <dbReference type="ARBA" id="ARBA00022670"/>
    </source>
</evidence>
<dbReference type="SUPFAM" id="SSF52949">
    <property type="entry name" value="Macro domain-like"/>
    <property type="match status" value="1"/>
</dbReference>
<comment type="catalytic activity">
    <reaction evidence="1 8">
        <text>Release of an N-terminal amino acid, Xaa-|-Yaa-, in which Xaa is preferably Leu, but may be other amino acids including Pro although not Arg or Lys, and Yaa may be Pro. Amino acid amides and methyl esters are also readily hydrolyzed, but rates on arylamides are exceedingly low.</text>
        <dbReference type="EC" id="3.4.11.1"/>
    </reaction>
</comment>
<dbReference type="Gene3D" id="3.40.220.10">
    <property type="entry name" value="Leucine Aminopeptidase, subunit E, domain 1"/>
    <property type="match status" value="1"/>
</dbReference>
<name>A0A9D2U6F5_9FIRM</name>
<dbReference type="InterPro" id="IPR023042">
    <property type="entry name" value="Peptidase_M17_leu_NH2_pept"/>
</dbReference>
<feature type="domain" description="Cytosol aminopeptidase" evidence="9">
    <location>
        <begin position="321"/>
        <end position="328"/>
    </location>
</feature>
<dbReference type="HAMAP" id="MF_00181">
    <property type="entry name" value="Cytosol_peptidase_M17"/>
    <property type="match status" value="1"/>
</dbReference>
<comment type="subcellular location">
    <subcellularLocation>
        <location evidence="8">Cytoplasm</location>
    </subcellularLocation>
</comment>
<dbReference type="Gene3D" id="3.40.630.10">
    <property type="entry name" value="Zn peptidases"/>
    <property type="match status" value="1"/>
</dbReference>
<dbReference type="Proteomes" id="UP000823850">
    <property type="component" value="Unassembled WGS sequence"/>
</dbReference>
<dbReference type="GO" id="GO:0030145">
    <property type="term" value="F:manganese ion binding"/>
    <property type="evidence" value="ECO:0007669"/>
    <property type="project" value="UniProtKB-UniRule"/>
</dbReference>
<feature type="binding site" evidence="8">
    <location>
        <position position="325"/>
    </location>
    <ligand>
        <name>Mn(2+)</name>
        <dbReference type="ChEBI" id="CHEBI:29035"/>
        <label>1</label>
    </ligand>
</feature>
<feature type="active site" evidence="8">
    <location>
        <position position="253"/>
    </location>
</feature>
<dbReference type="PROSITE" id="PS00631">
    <property type="entry name" value="CYTOSOL_AP"/>
    <property type="match status" value="1"/>
</dbReference>
<feature type="binding site" evidence="8">
    <location>
        <position position="325"/>
    </location>
    <ligand>
        <name>Mn(2+)</name>
        <dbReference type="ChEBI" id="CHEBI:29035"/>
        <label>2</label>
    </ligand>
</feature>
<evidence type="ECO:0000256" key="6">
    <source>
        <dbReference type="ARBA" id="ARBA00022801"/>
    </source>
</evidence>
<keyword evidence="6 8" id="KW-0378">Hydrolase</keyword>
<dbReference type="GO" id="GO:0005737">
    <property type="term" value="C:cytoplasm"/>
    <property type="evidence" value="ECO:0007669"/>
    <property type="project" value="UniProtKB-SubCell"/>
</dbReference>
<evidence type="ECO:0000313" key="10">
    <source>
        <dbReference type="EMBL" id="HJD40969.1"/>
    </source>
</evidence>
<dbReference type="PANTHER" id="PTHR11963:SF23">
    <property type="entry name" value="CYTOSOL AMINOPEPTIDASE"/>
    <property type="match status" value="1"/>
</dbReference>
<dbReference type="Pfam" id="PF00883">
    <property type="entry name" value="Peptidase_M17"/>
    <property type="match status" value="1"/>
</dbReference>
<dbReference type="EC" id="3.4.11.10" evidence="8"/>
<keyword evidence="8" id="KW-0963">Cytoplasm</keyword>
<evidence type="ECO:0000313" key="11">
    <source>
        <dbReference type="Proteomes" id="UP000823850"/>
    </source>
</evidence>
<feature type="binding site" evidence="8">
    <location>
        <position position="246"/>
    </location>
    <ligand>
        <name>Mn(2+)</name>
        <dbReference type="ChEBI" id="CHEBI:29035"/>
        <label>1</label>
    </ligand>
</feature>
<dbReference type="PANTHER" id="PTHR11963">
    <property type="entry name" value="LEUCINE AMINOPEPTIDASE-RELATED"/>
    <property type="match status" value="1"/>
</dbReference>
<evidence type="ECO:0000256" key="1">
    <source>
        <dbReference type="ARBA" id="ARBA00000135"/>
    </source>
</evidence>
<dbReference type="EMBL" id="DWUX01000226">
    <property type="protein sequence ID" value="HJD40969.1"/>
    <property type="molecule type" value="Genomic_DNA"/>
</dbReference>
<dbReference type="EC" id="3.4.11.1" evidence="8"/>
<proteinExistence type="inferred from homology"/>
<gene>
    <name evidence="8" type="primary">pepA</name>
    <name evidence="10" type="ORF">H9913_13215</name>
</gene>
<protein>
    <recommendedName>
        <fullName evidence="8">Probable cytosol aminopeptidase</fullName>
        <ecNumber evidence="8">3.4.11.1</ecNumber>
    </recommendedName>
    <alternativeName>
        <fullName evidence="8">Leucine aminopeptidase</fullName>
        <shortName evidence="8">LAP</shortName>
        <ecNumber evidence="8">3.4.11.10</ecNumber>
    </alternativeName>
    <alternativeName>
        <fullName evidence="8">Leucyl aminopeptidase</fullName>
    </alternativeName>
</protein>
<evidence type="ECO:0000259" key="9">
    <source>
        <dbReference type="PROSITE" id="PS00631"/>
    </source>
</evidence>
<organism evidence="10 11">
    <name type="scientific">Candidatus Blautia stercoripullorum</name>
    <dbReference type="NCBI Taxonomy" id="2838502"/>
    <lineage>
        <taxon>Bacteria</taxon>
        <taxon>Bacillati</taxon>
        <taxon>Bacillota</taxon>
        <taxon>Clostridia</taxon>
        <taxon>Lachnospirales</taxon>
        <taxon>Lachnospiraceae</taxon>
        <taxon>Blautia</taxon>
    </lineage>
</organism>
<comment type="function">
    <text evidence="7 8">Presumably involved in the processing and regular turnover of intracellular proteins. Catalyzes the removal of unsubstituted N-terminal amino acids from various peptides.</text>
</comment>
<feature type="binding site" evidence="8">
    <location>
        <position position="246"/>
    </location>
    <ligand>
        <name>Mn(2+)</name>
        <dbReference type="ChEBI" id="CHEBI:29035"/>
        <label>2</label>
    </ligand>
</feature>
<reference evidence="10" key="2">
    <citation type="submission" date="2021-04" db="EMBL/GenBank/DDBJ databases">
        <authorList>
            <person name="Gilroy R."/>
        </authorList>
    </citation>
    <scope>NUCLEOTIDE SEQUENCE</scope>
    <source>
        <strain evidence="10">ChiW19-6364</strain>
    </source>
</reference>
<dbReference type="AlphaFoldDB" id="A0A9D2U6F5"/>
<evidence type="ECO:0000256" key="3">
    <source>
        <dbReference type="ARBA" id="ARBA00009528"/>
    </source>
</evidence>